<feature type="domain" description="VOC" evidence="1">
    <location>
        <begin position="148"/>
        <end position="268"/>
    </location>
</feature>
<proteinExistence type="predicted"/>
<dbReference type="PROSITE" id="PS51819">
    <property type="entry name" value="VOC"/>
    <property type="match status" value="2"/>
</dbReference>
<name>A0ABS2TMP0_9ACTN</name>
<dbReference type="EMBL" id="JADKYB010000001">
    <property type="protein sequence ID" value="MBM9503510.1"/>
    <property type="molecule type" value="Genomic_DNA"/>
</dbReference>
<dbReference type="SUPFAM" id="SSF54593">
    <property type="entry name" value="Glyoxalase/Bleomycin resistance protein/Dihydroxybiphenyl dioxygenase"/>
    <property type="match status" value="2"/>
</dbReference>
<dbReference type="RefSeq" id="WP_205355342.1">
    <property type="nucleotide sequence ID" value="NZ_JADKYB010000001.1"/>
</dbReference>
<dbReference type="InterPro" id="IPR029068">
    <property type="entry name" value="Glyas_Bleomycin-R_OHBP_Dase"/>
</dbReference>
<sequence>MMTEAQQAITARDGRSEPARGAPCWVNLAARNLEAPEKFYGAVLGWQFRATSLGERFAIALSGGRPVAGIGAIATDLQVAVAWTPYFAVDQADEAAARISERSATVALGPMAFAVSGRAVLAADRDGAVFGVWDGRMPGGWETWRDEGPVVVRLRTRDAFESAIFYGGVLEWDKDGPEGVTVAYEYDEVVVRSHGGVVARLSSGAIGAAPDPDLRPHWSVQFRVKDVEACAETALALGGSVVSRGITREGTYADLRDPDGARFTVLGH</sequence>
<protein>
    <submittedName>
        <fullName evidence="2">VOC family protein</fullName>
    </submittedName>
</protein>
<dbReference type="Proteomes" id="UP000749040">
    <property type="component" value="Unassembled WGS sequence"/>
</dbReference>
<accession>A0ABS2TMP0</accession>
<comment type="caution">
    <text evidence="2">The sequence shown here is derived from an EMBL/GenBank/DDBJ whole genome shotgun (WGS) entry which is preliminary data.</text>
</comment>
<dbReference type="Gene3D" id="3.10.180.10">
    <property type="entry name" value="2,3-Dihydroxybiphenyl 1,2-Dioxygenase, domain 1"/>
    <property type="match status" value="2"/>
</dbReference>
<dbReference type="InterPro" id="IPR041581">
    <property type="entry name" value="Glyoxalase_6"/>
</dbReference>
<evidence type="ECO:0000259" key="1">
    <source>
        <dbReference type="PROSITE" id="PS51819"/>
    </source>
</evidence>
<reference evidence="2 3" key="1">
    <citation type="submission" date="2021-01" db="EMBL/GenBank/DDBJ databases">
        <title>Streptomyces acididurans sp. nov., isolated from a peat swamp forest soil.</title>
        <authorList>
            <person name="Chantavorakit T."/>
            <person name="Duangmal K."/>
        </authorList>
    </citation>
    <scope>NUCLEOTIDE SEQUENCE [LARGE SCALE GENOMIC DNA]</scope>
    <source>
        <strain evidence="2 3">KK5PA1</strain>
    </source>
</reference>
<feature type="domain" description="VOC" evidence="1">
    <location>
        <begin position="22"/>
        <end position="135"/>
    </location>
</feature>
<dbReference type="PANTHER" id="PTHR33993">
    <property type="entry name" value="GLYOXALASE-RELATED"/>
    <property type="match status" value="1"/>
</dbReference>
<dbReference type="PANTHER" id="PTHR33993:SF10">
    <property type="entry name" value="CONSERVED PROTEIN"/>
    <property type="match status" value="1"/>
</dbReference>
<organism evidence="2 3">
    <name type="scientific">Actinacidiphila acididurans</name>
    <dbReference type="NCBI Taxonomy" id="2784346"/>
    <lineage>
        <taxon>Bacteria</taxon>
        <taxon>Bacillati</taxon>
        <taxon>Actinomycetota</taxon>
        <taxon>Actinomycetes</taxon>
        <taxon>Kitasatosporales</taxon>
        <taxon>Streptomycetaceae</taxon>
        <taxon>Actinacidiphila</taxon>
    </lineage>
</organism>
<dbReference type="InterPro" id="IPR052164">
    <property type="entry name" value="Anthracycline_SecMetBiosynth"/>
</dbReference>
<keyword evidence="3" id="KW-1185">Reference proteome</keyword>
<gene>
    <name evidence="2" type="ORF">ITX44_02975</name>
</gene>
<dbReference type="Pfam" id="PF18029">
    <property type="entry name" value="Glyoxalase_6"/>
    <property type="match status" value="1"/>
</dbReference>
<evidence type="ECO:0000313" key="3">
    <source>
        <dbReference type="Proteomes" id="UP000749040"/>
    </source>
</evidence>
<evidence type="ECO:0000313" key="2">
    <source>
        <dbReference type="EMBL" id="MBM9503510.1"/>
    </source>
</evidence>
<dbReference type="CDD" id="cd07247">
    <property type="entry name" value="SgaA_N_like"/>
    <property type="match status" value="1"/>
</dbReference>
<dbReference type="InterPro" id="IPR037523">
    <property type="entry name" value="VOC_core"/>
</dbReference>